<dbReference type="InterPro" id="IPR043502">
    <property type="entry name" value="DNA/RNA_pol_sf"/>
</dbReference>
<evidence type="ECO:0000313" key="2">
    <source>
        <dbReference type="Proteomes" id="UP001152795"/>
    </source>
</evidence>
<dbReference type="EMBL" id="CACRXK020002193">
    <property type="protein sequence ID" value="CAB3993143.1"/>
    <property type="molecule type" value="Genomic_DNA"/>
</dbReference>
<dbReference type="PANTHER" id="PTHR47331">
    <property type="entry name" value="PHD-TYPE DOMAIN-CONTAINING PROTEIN"/>
    <property type="match status" value="1"/>
</dbReference>
<dbReference type="InterPro" id="IPR008042">
    <property type="entry name" value="Retrotrans_Pao"/>
</dbReference>
<accession>A0A7D9DSQ7</accession>
<dbReference type="SUPFAM" id="SSF56672">
    <property type="entry name" value="DNA/RNA polymerases"/>
    <property type="match status" value="1"/>
</dbReference>
<name>A0A7D9DSQ7_PARCT</name>
<dbReference type="Pfam" id="PF05380">
    <property type="entry name" value="Peptidase_A17"/>
    <property type="match status" value="1"/>
</dbReference>
<reference evidence="1" key="1">
    <citation type="submission" date="2020-04" db="EMBL/GenBank/DDBJ databases">
        <authorList>
            <person name="Alioto T."/>
            <person name="Alioto T."/>
            <person name="Gomez Garrido J."/>
        </authorList>
    </citation>
    <scope>NUCLEOTIDE SEQUENCE</scope>
    <source>
        <strain evidence="1">A484AB</strain>
    </source>
</reference>
<evidence type="ECO:0000313" key="1">
    <source>
        <dbReference type="EMBL" id="CAB3993143.1"/>
    </source>
</evidence>
<proteinExistence type="predicted"/>
<keyword evidence="2" id="KW-1185">Reference proteome</keyword>
<dbReference type="AlphaFoldDB" id="A0A7D9DSQ7"/>
<sequence>MQCINGTREVRAGAFRAICRVDTLRLGDCRPSPRLQWSGEACPVCPRSEDEGDANRELRKFWDVDSFGVRARLVTLHAGEQKALDILDQSCKQQEFGYQLGLLWKTNRPSLPNNYDTALKRLESVERPLLKDPKLAEEYIKAINAYVEKGFARKLSEEERVKHGEQWFLPHHPVLSPHKPLPRVVYEMNVCVPDVYEMNCLLFGDKSSPCEANYAVIRTTEDNKEEWPVAAAVVKRDIFVDDLYTSCYDDDEAITLRKDVTNLMAKGGFPTRKWLSSSRKVLETIPEEEKAVPNKNVNSRELPSGRALGVKWDAKSDNLGFALAHIDRPKAQNTKRGILKRLAALYDPLGWASPYVVRAKILLQRTWSRGLQWDEQLPPDLAIEWQKWEEEMIWLKAFSVPRYIYREPSKVWSKFLIVFCDASEVAYAAAAFIRAKSTDGDYVCHLIMSKTRLMLLKTVSIPRGELMACQLAVRLAKSVCEQLGLDKCRVKYLSDSTTALWWIKGEPRKFRPFVANRVAEILSESDPIQWHHVGTKLNIADIASRGTSVADISADSTWIQGPEFLKSEFSEWPVDKVAVDFPEPSQAELKKSVLKVKVAPAKPVIDPAAYSSWIKLTRITVWIFRMCNNLRNKRNEYRDR</sequence>
<comment type="caution">
    <text evidence="1">The sequence shown here is derived from an EMBL/GenBank/DDBJ whole genome shotgun (WGS) entry which is preliminary data.</text>
</comment>
<organism evidence="1 2">
    <name type="scientific">Paramuricea clavata</name>
    <name type="common">Red gorgonian</name>
    <name type="synonym">Violescent sea-whip</name>
    <dbReference type="NCBI Taxonomy" id="317549"/>
    <lineage>
        <taxon>Eukaryota</taxon>
        <taxon>Metazoa</taxon>
        <taxon>Cnidaria</taxon>
        <taxon>Anthozoa</taxon>
        <taxon>Octocorallia</taxon>
        <taxon>Malacalcyonacea</taxon>
        <taxon>Plexauridae</taxon>
        <taxon>Paramuricea</taxon>
    </lineage>
</organism>
<gene>
    <name evidence="1" type="ORF">PACLA_8A077350</name>
</gene>
<dbReference type="Proteomes" id="UP001152795">
    <property type="component" value="Unassembled WGS sequence"/>
</dbReference>
<dbReference type="OrthoDB" id="6156325at2759"/>
<protein>
    <submittedName>
        <fullName evidence="1">Uncharacterized protein LOC113025381</fullName>
    </submittedName>
</protein>